<reference evidence="10 23" key="1">
    <citation type="journal article" date="2000" name="Nucleic Acids Res.">
        <title>Genome sequences of Chlamydia trachomatis MoPn and Chlamydia pneumoniae AR39.</title>
        <authorList>
            <person name="Read T.D."/>
            <person name="Brunham R.C."/>
            <person name="Shen C."/>
            <person name="Gill S.R."/>
            <person name="Heidelberg J.F."/>
            <person name="White O."/>
            <person name="Hickey E.K."/>
            <person name="Peterson J.D."/>
            <person name="Utterback T.R."/>
            <person name="Berry K.J."/>
            <person name="Bass S."/>
            <person name="Linher K.D."/>
            <person name="Weidman J.F."/>
            <person name="Khouri H.M."/>
            <person name="Craven B."/>
            <person name="Bowman C."/>
            <person name="Dodson R.J."/>
            <person name="Gwinn M.L."/>
            <person name="Nelson W.C."/>
            <person name="DeBoy R.T."/>
            <person name="Kolonay J.F."/>
            <person name="McClarty G."/>
            <person name="Salzberg S.L."/>
            <person name="Eisen J.A."/>
            <person name="Fraser C.M."/>
        </authorList>
    </citation>
    <scope>NUCLEOTIDE SEQUENCE [LARGE SCALE GENOMIC DNA]</scope>
    <source>
        <strain evidence="10 23">AR39</strain>
    </source>
</reference>
<evidence type="ECO:0000313" key="18">
    <source>
        <dbReference type="EMBL" id="CRI49498.1"/>
    </source>
</evidence>
<dbReference type="AlphaFoldDB" id="Q9K2D0"/>
<dbReference type="SUPFAM" id="SSF47384">
    <property type="entry name" value="Homodimeric domain of signal transducing histidine kinase"/>
    <property type="match status" value="1"/>
</dbReference>
<dbReference type="InterPro" id="IPR000014">
    <property type="entry name" value="PAS"/>
</dbReference>
<dbReference type="InterPro" id="IPR036890">
    <property type="entry name" value="HATPase_C_sf"/>
</dbReference>
<dbReference type="EMBL" id="LN847189">
    <property type="protein sequence ID" value="CRI43836.1"/>
    <property type="molecule type" value="Genomic_DNA"/>
</dbReference>
<evidence type="ECO:0000313" key="19">
    <source>
        <dbReference type="EMBL" id="CRI50627.1"/>
    </source>
</evidence>
<dbReference type="EMBL" id="LN849043">
    <property type="protein sequence ID" value="CRI73248.1"/>
    <property type="molecule type" value="Genomic_DNA"/>
</dbReference>
<dbReference type="PROSITE" id="PS50109">
    <property type="entry name" value="HIS_KIN"/>
    <property type="match status" value="1"/>
</dbReference>
<evidence type="ECO:0000256" key="6">
    <source>
        <dbReference type="ARBA" id="ARBA00022777"/>
    </source>
</evidence>
<keyword evidence="8" id="KW-0902">Two-component regulatory system</keyword>
<dbReference type="Pfam" id="PF02518">
    <property type="entry name" value="HATPase_c"/>
    <property type="match status" value="1"/>
</dbReference>
<evidence type="ECO:0000313" key="13">
    <source>
        <dbReference type="EMBL" id="CRI41607.1"/>
    </source>
</evidence>
<keyword evidence="7" id="KW-0067">ATP-binding</keyword>
<dbReference type="EMBL" id="LN847244">
    <property type="protein sequence ID" value="CRI49498.1"/>
    <property type="molecule type" value="Genomic_DNA"/>
</dbReference>
<keyword evidence="6 10" id="KW-0418">Kinase</keyword>
<dbReference type="EMBL" id="LN847004">
    <property type="protein sequence ID" value="CRI40479.1"/>
    <property type="molecule type" value="Genomic_DNA"/>
</dbReference>
<accession>Q9K2D0</accession>
<dbReference type="EMBL" id="LN847227">
    <property type="protein sequence ID" value="CRI46075.1"/>
    <property type="molecule type" value="Genomic_DNA"/>
</dbReference>
<dbReference type="PATRIC" id="fig|83558.13.peg.621"/>
<dbReference type="EMBL" id="AE002161">
    <property type="protein sequence ID" value="AAF73634.1"/>
    <property type="molecule type" value="Genomic_DNA"/>
</dbReference>
<evidence type="ECO:0000256" key="2">
    <source>
        <dbReference type="ARBA" id="ARBA00012438"/>
    </source>
</evidence>
<evidence type="ECO:0000313" key="11">
    <source>
        <dbReference type="EMBL" id="CRI38216.1"/>
    </source>
</evidence>
<gene>
    <name evidence="10" type="ordered locus">CP_0164</name>
    <name evidence="11" type="ORF">BN1224_CV15_C_00490</name>
    <name evidence="14" type="ORF">BN1224_DC9_BU_00270</name>
    <name evidence="13" type="ORF">BN1224_GiD_A_06080</name>
    <name evidence="15" type="ORF">BN1224_H12_EJ_00140</name>
    <name evidence="16" type="ORF">BN1224_MUL2216_F_01300</name>
    <name evidence="17" type="ORF">BN1224_Panola_J_00140</name>
    <name evidence="19" type="ORF">BN1224_PB1_B_05960</name>
    <name evidence="18" type="ORF">BN1224_U1271_C_04380</name>
    <name evidence="20" type="ORF">BN1224_UZG1_A_06090</name>
    <name evidence="21" type="ORF">BN1224_Wien2_G_02340</name>
    <name evidence="22" type="ORF">BN1224_YK41_BR_00250</name>
    <name evidence="12" type="ORF">CWL029c_D_01160</name>
</gene>
<dbReference type="InterPro" id="IPR035965">
    <property type="entry name" value="PAS-like_dom_sf"/>
</dbReference>
<dbReference type="EMBL" id="LN847240">
    <property type="protein sequence ID" value="CRI50627.1"/>
    <property type="molecule type" value="Genomic_DNA"/>
</dbReference>
<dbReference type="EMBL" id="LN847051">
    <property type="protein sequence ID" value="CRI42702.1"/>
    <property type="molecule type" value="Genomic_DNA"/>
</dbReference>
<dbReference type="Gene3D" id="3.30.565.10">
    <property type="entry name" value="Histidine kinase-like ATPase, C-terminal domain"/>
    <property type="match status" value="1"/>
</dbReference>
<dbReference type="Proteomes" id="UP000000583">
    <property type="component" value="Chromosome"/>
</dbReference>
<evidence type="ECO:0000313" key="14">
    <source>
        <dbReference type="EMBL" id="CRI42702.1"/>
    </source>
</evidence>
<dbReference type="SMART" id="SM00387">
    <property type="entry name" value="HATPase_c"/>
    <property type="match status" value="1"/>
</dbReference>
<dbReference type="GO" id="GO:0005524">
    <property type="term" value="F:ATP binding"/>
    <property type="evidence" value="ECO:0007669"/>
    <property type="project" value="UniProtKB-KW"/>
</dbReference>
<evidence type="ECO:0000259" key="9">
    <source>
        <dbReference type="PROSITE" id="PS50109"/>
    </source>
</evidence>
<feature type="domain" description="Histidine kinase" evidence="9">
    <location>
        <begin position="168"/>
        <end position="364"/>
    </location>
</feature>
<dbReference type="EMBL" id="LN847245">
    <property type="protein sequence ID" value="CRI51754.1"/>
    <property type="molecule type" value="Genomic_DNA"/>
</dbReference>
<dbReference type="InterPro" id="IPR003594">
    <property type="entry name" value="HATPase_dom"/>
</dbReference>
<dbReference type="EMBL" id="LN846999">
    <property type="protein sequence ID" value="CRI38216.1"/>
    <property type="molecule type" value="Genomic_DNA"/>
</dbReference>
<dbReference type="CDD" id="cd00130">
    <property type="entry name" value="PAS"/>
    <property type="match status" value="1"/>
</dbReference>
<dbReference type="PRINTS" id="PR00344">
    <property type="entry name" value="BCTRLSENSOR"/>
</dbReference>
<dbReference type="KEGG" id="cpa:CP_0164"/>
<evidence type="ECO:0000256" key="7">
    <source>
        <dbReference type="ARBA" id="ARBA00022840"/>
    </source>
</evidence>
<dbReference type="PANTHER" id="PTHR43065">
    <property type="entry name" value="SENSOR HISTIDINE KINASE"/>
    <property type="match status" value="1"/>
</dbReference>
<evidence type="ECO:0000256" key="8">
    <source>
        <dbReference type="ARBA" id="ARBA00023012"/>
    </source>
</evidence>
<organism evidence="23">
    <name type="scientific">Chlamydia pneumoniae</name>
    <name type="common">Chlamydophila pneumoniae</name>
    <dbReference type="NCBI Taxonomy" id="83558"/>
    <lineage>
        <taxon>Bacteria</taxon>
        <taxon>Pseudomonadati</taxon>
        <taxon>Chlamydiota</taxon>
        <taxon>Chlamydiia</taxon>
        <taxon>Chlamydiales</taxon>
        <taxon>Chlamydiaceae</taxon>
        <taxon>Chlamydia/Chlamydophila group</taxon>
        <taxon>Chlamydia</taxon>
    </lineage>
</organism>
<dbReference type="EMBL" id="LN847254">
    <property type="protein sequence ID" value="CRI53240.1"/>
    <property type="molecule type" value="Genomic_DNA"/>
</dbReference>
<evidence type="ECO:0000313" key="16">
    <source>
        <dbReference type="EMBL" id="CRI46075.1"/>
    </source>
</evidence>
<comment type="catalytic activity">
    <reaction evidence="1">
        <text>ATP + protein L-histidine = ADP + protein N-phospho-L-histidine.</text>
        <dbReference type="EC" id="2.7.13.3"/>
    </reaction>
</comment>
<evidence type="ECO:0000313" key="10">
    <source>
        <dbReference type="EMBL" id="AAF73634.1"/>
    </source>
</evidence>
<dbReference type="STRING" id="406984.CPK_ORF01101"/>
<dbReference type="InterPro" id="IPR036097">
    <property type="entry name" value="HisK_dim/P_sf"/>
</dbReference>
<evidence type="ECO:0000313" key="17">
    <source>
        <dbReference type="EMBL" id="CRI47205.1"/>
    </source>
</evidence>
<dbReference type="InterPro" id="IPR013767">
    <property type="entry name" value="PAS_fold"/>
</dbReference>
<dbReference type="SUPFAM" id="SSF55785">
    <property type="entry name" value="PYP-like sensor domain (PAS domain)"/>
    <property type="match status" value="1"/>
</dbReference>
<dbReference type="Gene3D" id="1.10.287.130">
    <property type="match status" value="1"/>
</dbReference>
<dbReference type="PANTHER" id="PTHR43065:SF10">
    <property type="entry name" value="PEROXIDE STRESS-ACTIVATED HISTIDINE KINASE MAK3"/>
    <property type="match status" value="1"/>
</dbReference>
<evidence type="ECO:0000256" key="1">
    <source>
        <dbReference type="ARBA" id="ARBA00000085"/>
    </source>
</evidence>
<dbReference type="GO" id="GO:0006355">
    <property type="term" value="P:regulation of DNA-templated transcription"/>
    <property type="evidence" value="ECO:0007669"/>
    <property type="project" value="InterPro"/>
</dbReference>
<dbReference type="eggNOG" id="COG0642">
    <property type="taxonomic scope" value="Bacteria"/>
</dbReference>
<dbReference type="EMBL" id="LN847235">
    <property type="protein sequence ID" value="CRI47205.1"/>
    <property type="molecule type" value="Genomic_DNA"/>
</dbReference>
<dbReference type="SMART" id="SM00388">
    <property type="entry name" value="HisKA"/>
    <property type="match status" value="1"/>
</dbReference>
<dbReference type="Pfam" id="PF00512">
    <property type="entry name" value="HisKA"/>
    <property type="match status" value="1"/>
</dbReference>
<dbReference type="SUPFAM" id="SSF55874">
    <property type="entry name" value="ATPase domain of HSP90 chaperone/DNA topoisomerase II/histidine kinase"/>
    <property type="match status" value="1"/>
</dbReference>
<name>Q9K2D0_CHLPN</name>
<dbReference type="EC" id="2.7.13.3" evidence="2"/>
<evidence type="ECO:0000313" key="15">
    <source>
        <dbReference type="EMBL" id="CRI43836.1"/>
    </source>
</evidence>
<evidence type="ECO:0000256" key="5">
    <source>
        <dbReference type="ARBA" id="ARBA00022741"/>
    </source>
</evidence>
<dbReference type="Pfam" id="PF00989">
    <property type="entry name" value="PAS"/>
    <property type="match status" value="1"/>
</dbReference>
<dbReference type="EMBL" id="LN847008">
    <property type="protein sequence ID" value="CRI41607.1"/>
    <property type="molecule type" value="Genomic_DNA"/>
</dbReference>
<evidence type="ECO:0000313" key="20">
    <source>
        <dbReference type="EMBL" id="CRI51754.1"/>
    </source>
</evidence>
<dbReference type="SMART" id="SM00091">
    <property type="entry name" value="PAS"/>
    <property type="match status" value="1"/>
</dbReference>
<keyword evidence="4" id="KW-0808">Transferase</keyword>
<dbReference type="InterPro" id="IPR005467">
    <property type="entry name" value="His_kinase_dom"/>
</dbReference>
<keyword evidence="5" id="KW-0547">Nucleotide-binding</keyword>
<protein>
    <recommendedName>
        <fullName evidence="2">histidine kinase</fullName>
        <ecNumber evidence="2">2.7.13.3</ecNumber>
    </recommendedName>
</protein>
<evidence type="ECO:0000313" key="22">
    <source>
        <dbReference type="EMBL" id="CRI73248.1"/>
    </source>
</evidence>
<dbReference type="InterPro" id="IPR003661">
    <property type="entry name" value="HisK_dim/P_dom"/>
</dbReference>
<dbReference type="GO" id="GO:0000155">
    <property type="term" value="F:phosphorelay sensor kinase activity"/>
    <property type="evidence" value="ECO:0007669"/>
    <property type="project" value="InterPro"/>
</dbReference>
<evidence type="ECO:0000313" key="12">
    <source>
        <dbReference type="EMBL" id="CRI40479.1"/>
    </source>
</evidence>
<evidence type="ECO:0000256" key="3">
    <source>
        <dbReference type="ARBA" id="ARBA00022553"/>
    </source>
</evidence>
<evidence type="ECO:0000313" key="21">
    <source>
        <dbReference type="EMBL" id="CRI53240.1"/>
    </source>
</evidence>
<dbReference type="InterPro" id="IPR004358">
    <property type="entry name" value="Sig_transdc_His_kin-like_C"/>
</dbReference>
<proteinExistence type="predicted"/>
<dbReference type="CDD" id="cd00082">
    <property type="entry name" value="HisKA"/>
    <property type="match status" value="1"/>
</dbReference>
<keyword evidence="3" id="KW-0597">Phosphoprotein</keyword>
<reference evidence="11" key="2">
    <citation type="submission" date="2015-05" db="EMBL/GenBank/DDBJ databases">
        <authorList>
            <person name="Rattei Thomas"/>
        </authorList>
    </citation>
    <scope>NUCLEOTIDE SEQUENCE</scope>
    <source>
        <strain evidence="11">CV15</strain>
        <strain evidence="12">CWL029c</strain>
        <strain evidence="14">DC9</strain>
        <strain evidence="13">GiD</strain>
        <strain evidence="15">H12</strain>
        <strain evidence="16">MUL2216</strain>
        <strain evidence="17">Panola</strain>
        <strain evidence="19">PB1</strain>
        <strain evidence="18">U1271</strain>
        <strain evidence="20">UZG1</strain>
        <strain evidence="21">Wien2</strain>
        <strain evidence="22">YK41</strain>
    </source>
</reference>
<evidence type="ECO:0000256" key="4">
    <source>
        <dbReference type="ARBA" id="ARBA00022679"/>
    </source>
</evidence>
<dbReference type="Gene3D" id="3.30.450.20">
    <property type="entry name" value="PAS domain"/>
    <property type="match status" value="1"/>
</dbReference>
<evidence type="ECO:0000313" key="23">
    <source>
        <dbReference type="Proteomes" id="UP000000583"/>
    </source>
</evidence>
<sequence length="374" mass="41808">MHRKKRNLVFMNVPDSKNLHPPAYELLEIKARITQSYKEASAILTAIPDGILLLSETGHFLICNSQAREILGIDENLEILNRSFTDVLPDTCLGFSIQEALESLKVPKTLRLSLCKESKEKEVELFIRKNEISGYLFIQIRDRSDYKQLENAIERYKNIAELGKMTATLAHEIRNPLSGIVGFASILKKEISSPRHQRMLSSIISGTRSLNNLVSSMLEYTKSQPLNLKIINLQDFFSSLIPLLSVSFPNCKFVREGAQPLFRSIDPDRMNSVVWNLVKNAVETGNSPITLTLHTSGDISVTNPGTIPSEIMDKLFTPFFTTKREGNGLGLAEAQKIIRLHGGDIQLKTSDSAVSFFIIIPELLAALPKERAAS</sequence>